<evidence type="ECO:0000313" key="3">
    <source>
        <dbReference type="Proteomes" id="UP000198994"/>
    </source>
</evidence>
<dbReference type="Proteomes" id="UP000198994">
    <property type="component" value="Unassembled WGS sequence"/>
</dbReference>
<organism evidence="2 3">
    <name type="scientific">Salipiger thiooxidans</name>
    <dbReference type="NCBI Taxonomy" id="282683"/>
    <lineage>
        <taxon>Bacteria</taxon>
        <taxon>Pseudomonadati</taxon>
        <taxon>Pseudomonadota</taxon>
        <taxon>Alphaproteobacteria</taxon>
        <taxon>Rhodobacterales</taxon>
        <taxon>Roseobacteraceae</taxon>
        <taxon>Salipiger</taxon>
    </lineage>
</organism>
<name>A0A1G7GTQ7_9RHOB</name>
<feature type="chain" id="PRO_5011712489" evidence="1">
    <location>
        <begin position="21"/>
        <end position="272"/>
    </location>
</feature>
<sequence>MVLRIAACILSVTLSLPAAADPADPTEALLDSLGLPAIVQIMREEGLDYGREMAVDLIPGGATPRWQEAVSTIYDTDAMEETVRATFAESFGDTDATPLLAFFGGETGERIVDVELSARRALIDDDVEYAAREAFRGLDGSSDGRLGLITEFVQANDLLDANVVGAMNASYRFYLGLVDGGALEMSERDIADEVWSQEPETRADTREWLYGYLLMSYGPIADKDLEDYVALSSTDEGKAMNRALFDGFNAMYDEISYALGLAAAQQMMAQDL</sequence>
<evidence type="ECO:0000256" key="1">
    <source>
        <dbReference type="SAM" id="SignalP"/>
    </source>
</evidence>
<dbReference type="RefSeq" id="WP_089960717.1">
    <property type="nucleotide sequence ID" value="NZ_FNAV01000009.1"/>
</dbReference>
<keyword evidence="3" id="KW-1185">Reference proteome</keyword>
<keyword evidence="1" id="KW-0732">Signal</keyword>
<dbReference type="AlphaFoldDB" id="A0A1G7GTQ7"/>
<reference evidence="3" key="1">
    <citation type="submission" date="2016-10" db="EMBL/GenBank/DDBJ databases">
        <authorList>
            <person name="Varghese N."/>
            <person name="Submissions S."/>
        </authorList>
    </citation>
    <scope>NUCLEOTIDE SEQUENCE [LARGE SCALE GENOMIC DNA]</scope>
    <source>
        <strain evidence="3">DSM 10146</strain>
    </source>
</reference>
<protein>
    <submittedName>
        <fullName evidence="2">Uncharacterized protein</fullName>
    </submittedName>
</protein>
<dbReference type="OrthoDB" id="7841298at2"/>
<feature type="signal peptide" evidence="1">
    <location>
        <begin position="1"/>
        <end position="20"/>
    </location>
</feature>
<evidence type="ECO:0000313" key="2">
    <source>
        <dbReference type="EMBL" id="SDE91527.1"/>
    </source>
</evidence>
<dbReference type="EMBL" id="FNAV01000009">
    <property type="protein sequence ID" value="SDE91527.1"/>
    <property type="molecule type" value="Genomic_DNA"/>
</dbReference>
<accession>A0A1G7GTQ7</accession>
<gene>
    <name evidence="2" type="ORF">SAMN04488105_109204</name>
</gene>
<proteinExistence type="predicted"/>
<dbReference type="STRING" id="282683.SAMN04488105_109204"/>